<dbReference type="Proteomes" id="UP000681967">
    <property type="component" value="Unassembled WGS sequence"/>
</dbReference>
<evidence type="ECO:0000313" key="3">
    <source>
        <dbReference type="Proteomes" id="UP000676336"/>
    </source>
</evidence>
<accession>A0A8S3F035</accession>
<gene>
    <name evidence="1" type="ORF">BYL167_LOCUS53441</name>
    <name evidence="2" type="ORF">SMN809_LOCUS61356</name>
</gene>
<organism evidence="2 3">
    <name type="scientific">Rotaria magnacalcarata</name>
    <dbReference type="NCBI Taxonomy" id="392030"/>
    <lineage>
        <taxon>Eukaryota</taxon>
        <taxon>Metazoa</taxon>
        <taxon>Spiralia</taxon>
        <taxon>Gnathifera</taxon>
        <taxon>Rotifera</taxon>
        <taxon>Eurotatoria</taxon>
        <taxon>Bdelloidea</taxon>
        <taxon>Philodinida</taxon>
        <taxon>Philodinidae</taxon>
        <taxon>Rotaria</taxon>
    </lineage>
</organism>
<reference evidence="2" key="1">
    <citation type="submission" date="2021-02" db="EMBL/GenBank/DDBJ databases">
        <authorList>
            <person name="Nowell W R."/>
        </authorList>
    </citation>
    <scope>NUCLEOTIDE SEQUENCE</scope>
</reference>
<name>A0A8S3F035_9BILA</name>
<evidence type="ECO:0000313" key="2">
    <source>
        <dbReference type="EMBL" id="CAF5094625.1"/>
    </source>
</evidence>
<comment type="caution">
    <text evidence="2">The sequence shown here is derived from an EMBL/GenBank/DDBJ whole genome shotgun (WGS) entry which is preliminary data.</text>
</comment>
<dbReference type="EMBL" id="CAJOBH010179405">
    <property type="protein sequence ID" value="CAF4934806.1"/>
    <property type="molecule type" value="Genomic_DNA"/>
</dbReference>
<sequence length="27" mass="3009">QQRLCLLNGLSNAIRYKSQSSVEISSN</sequence>
<protein>
    <submittedName>
        <fullName evidence="2">Uncharacterized protein</fullName>
    </submittedName>
</protein>
<evidence type="ECO:0000313" key="1">
    <source>
        <dbReference type="EMBL" id="CAF4934806.1"/>
    </source>
</evidence>
<dbReference type="EMBL" id="CAJOBI010245691">
    <property type="protein sequence ID" value="CAF5094625.1"/>
    <property type="molecule type" value="Genomic_DNA"/>
</dbReference>
<feature type="non-terminal residue" evidence="2">
    <location>
        <position position="1"/>
    </location>
</feature>
<proteinExistence type="predicted"/>
<dbReference type="Proteomes" id="UP000676336">
    <property type="component" value="Unassembled WGS sequence"/>
</dbReference>
<dbReference type="AlphaFoldDB" id="A0A8S3F035"/>